<gene>
    <name evidence="1" type="ORF">Klosneuvirus_1_218</name>
</gene>
<sequence length="488" mass="57704">METKTELFIKKAKKLHGDRYDYSKVKYVNYKTKIIIICSKHGEFLQTPDNHLRPANCMQCANEEAHLRNKSNESEFINKAKKIHGDTYDYSLVKYYNARTSVIIICKIHGQFNQLPYNHLNEQDCPICMKEYLANNNPNKMTTQQFIERCRIIHDDQYNYEKVEYKNYKEYVIIICLIHGEFKQTPSTHLRGNGCKPCGIIKRANMDKKSIKEFIEDAIVIHGNLYDYSEVNYINSKTNVVIICKKHGKFEQTPSNHYKFGCQQCGWESISYKKTCTLDHFVEKANKVYDNKYDYTDTKYIDSYTDIIIKCKTHGNFKKKPNKHLQGSGCPKCHQCPSCQLWKTYGKLCSYCQPLSQNKLFQKTKELTVVRFLETNLPNIDFIHNKSVGSECNDKHLFPDIRFDCNYYYLIVEVDEYKHRGANYKCDIQRMYDIIAKLGLPCIFIRYNPDNKKSDKNILLTKIKKYLDIKETEQLWDDYGFFAEYLFY</sequence>
<dbReference type="EMBL" id="KY684108">
    <property type="protein sequence ID" value="ARF11361.1"/>
    <property type="molecule type" value="Genomic_DNA"/>
</dbReference>
<evidence type="ECO:0000313" key="1">
    <source>
        <dbReference type="EMBL" id="ARF11361.1"/>
    </source>
</evidence>
<organism evidence="1">
    <name type="scientific">Klosneuvirus KNV1</name>
    <dbReference type="NCBI Taxonomy" id="1977640"/>
    <lineage>
        <taxon>Viruses</taxon>
        <taxon>Varidnaviria</taxon>
        <taxon>Bamfordvirae</taxon>
        <taxon>Nucleocytoviricota</taxon>
        <taxon>Megaviricetes</taxon>
        <taxon>Imitervirales</taxon>
        <taxon>Mimiviridae</taxon>
        <taxon>Klosneuvirinae</taxon>
        <taxon>Klosneuvirus</taxon>
    </lineage>
</organism>
<protein>
    <submittedName>
        <fullName evidence="1">Uncharacterized protein</fullName>
    </submittedName>
</protein>
<reference evidence="1" key="1">
    <citation type="journal article" date="2017" name="Science">
        <title>Giant viruses with an expanded complement of translation system components.</title>
        <authorList>
            <person name="Schulz F."/>
            <person name="Yutin N."/>
            <person name="Ivanova N.N."/>
            <person name="Ortega D.R."/>
            <person name="Lee T.K."/>
            <person name="Vierheilig J."/>
            <person name="Daims H."/>
            <person name="Horn M."/>
            <person name="Wagner M."/>
            <person name="Jensen G.J."/>
            <person name="Kyrpides N.C."/>
            <person name="Koonin E.V."/>
            <person name="Woyke T."/>
        </authorList>
    </citation>
    <scope>NUCLEOTIDE SEQUENCE</scope>
    <source>
        <strain evidence="1">KNV1</strain>
    </source>
</reference>
<proteinExistence type="predicted"/>
<name>A0A1V0SI67_9VIRU</name>
<accession>A0A1V0SI67</accession>